<accession>A0A1I4EV75</accession>
<protein>
    <submittedName>
        <fullName evidence="2">Prepilin-type N-terminal cleavage/methylation domain-containing protein</fullName>
    </submittedName>
</protein>
<name>A0A1I4EV75_9FIRM</name>
<dbReference type="InterPro" id="IPR012902">
    <property type="entry name" value="N_methyl_site"/>
</dbReference>
<dbReference type="EMBL" id="FOTI01000001">
    <property type="protein sequence ID" value="SFL08437.1"/>
    <property type="molecule type" value="Genomic_DNA"/>
</dbReference>
<keyword evidence="3" id="KW-1185">Reference proteome</keyword>
<organism evidence="2 3">
    <name type="scientific">Halanaerobium salsuginis</name>
    <dbReference type="NCBI Taxonomy" id="29563"/>
    <lineage>
        <taxon>Bacteria</taxon>
        <taxon>Bacillati</taxon>
        <taxon>Bacillota</taxon>
        <taxon>Clostridia</taxon>
        <taxon>Halanaerobiales</taxon>
        <taxon>Halanaerobiaceae</taxon>
        <taxon>Halanaerobium</taxon>
    </lineage>
</organism>
<dbReference type="RefSeq" id="WP_089858043.1">
    <property type="nucleotide sequence ID" value="NZ_FOTI01000001.1"/>
</dbReference>
<dbReference type="AlphaFoldDB" id="A0A1I4EV75"/>
<evidence type="ECO:0000256" key="1">
    <source>
        <dbReference type="SAM" id="Phobius"/>
    </source>
</evidence>
<dbReference type="NCBIfam" id="TIGR02532">
    <property type="entry name" value="IV_pilin_GFxxxE"/>
    <property type="match status" value="1"/>
</dbReference>
<dbReference type="STRING" id="29563.SAMN02983006_00119"/>
<evidence type="ECO:0000313" key="3">
    <source>
        <dbReference type="Proteomes" id="UP000199006"/>
    </source>
</evidence>
<dbReference type="PROSITE" id="PS00409">
    <property type="entry name" value="PROKAR_NTER_METHYL"/>
    <property type="match status" value="1"/>
</dbReference>
<gene>
    <name evidence="2" type="ORF">SAMN02983006_00119</name>
</gene>
<keyword evidence="1" id="KW-0812">Transmembrane</keyword>
<keyword evidence="1" id="KW-0472">Membrane</keyword>
<keyword evidence="1" id="KW-1133">Transmembrane helix</keyword>
<sequence>MLKNNSGLTLLELLLSIVIFSVIMTIIALILFQSFTFLDDSSQRIAKNRLDEVMLENISRFLRKTVQYEEKIEAGENTKYIYYIYQNLNEDGQPIDLVKLTYDKAAQTLELLESDKLVQKLNNVASFNLTTLITDQKSDFRIELSTITNGIRKDKIKTVYSRNLAVLAEEE</sequence>
<dbReference type="Proteomes" id="UP000199006">
    <property type="component" value="Unassembled WGS sequence"/>
</dbReference>
<feature type="transmembrane region" description="Helical" evidence="1">
    <location>
        <begin position="13"/>
        <end position="38"/>
    </location>
</feature>
<proteinExistence type="predicted"/>
<evidence type="ECO:0000313" key="2">
    <source>
        <dbReference type="EMBL" id="SFL08437.1"/>
    </source>
</evidence>
<dbReference type="Pfam" id="PF07963">
    <property type="entry name" value="N_methyl"/>
    <property type="match status" value="1"/>
</dbReference>
<reference evidence="2 3" key="1">
    <citation type="submission" date="2016-10" db="EMBL/GenBank/DDBJ databases">
        <authorList>
            <person name="de Groot N.N."/>
        </authorList>
    </citation>
    <scope>NUCLEOTIDE SEQUENCE [LARGE SCALE GENOMIC DNA]</scope>
    <source>
        <strain evidence="2 3">ATCC 51327</strain>
    </source>
</reference>